<proteinExistence type="predicted"/>
<feature type="signal peptide" evidence="2">
    <location>
        <begin position="1"/>
        <end position="23"/>
    </location>
</feature>
<accession>A0A834IYP0</accession>
<feature type="region of interest" description="Disordered" evidence="1">
    <location>
        <begin position="22"/>
        <end position="43"/>
    </location>
</feature>
<name>A0A834IYP0_RHYFE</name>
<organism evidence="3 4">
    <name type="scientific">Rhynchophorus ferrugineus</name>
    <name type="common">Red palm weevil</name>
    <name type="synonym">Curculio ferrugineus</name>
    <dbReference type="NCBI Taxonomy" id="354439"/>
    <lineage>
        <taxon>Eukaryota</taxon>
        <taxon>Metazoa</taxon>
        <taxon>Ecdysozoa</taxon>
        <taxon>Arthropoda</taxon>
        <taxon>Hexapoda</taxon>
        <taxon>Insecta</taxon>
        <taxon>Pterygota</taxon>
        <taxon>Neoptera</taxon>
        <taxon>Endopterygota</taxon>
        <taxon>Coleoptera</taxon>
        <taxon>Polyphaga</taxon>
        <taxon>Cucujiformia</taxon>
        <taxon>Curculionidae</taxon>
        <taxon>Dryophthorinae</taxon>
        <taxon>Rhynchophorus</taxon>
    </lineage>
</organism>
<feature type="chain" id="PRO_5032689690" evidence="2">
    <location>
        <begin position="24"/>
        <end position="67"/>
    </location>
</feature>
<dbReference type="Proteomes" id="UP000625711">
    <property type="component" value="Unassembled WGS sequence"/>
</dbReference>
<evidence type="ECO:0000313" key="4">
    <source>
        <dbReference type="Proteomes" id="UP000625711"/>
    </source>
</evidence>
<keyword evidence="4" id="KW-1185">Reference proteome</keyword>
<evidence type="ECO:0000313" key="3">
    <source>
        <dbReference type="EMBL" id="KAF7286585.1"/>
    </source>
</evidence>
<evidence type="ECO:0000256" key="1">
    <source>
        <dbReference type="SAM" id="MobiDB-lite"/>
    </source>
</evidence>
<dbReference type="EMBL" id="JAACXV010000023">
    <property type="protein sequence ID" value="KAF7286585.1"/>
    <property type="molecule type" value="Genomic_DNA"/>
</dbReference>
<keyword evidence="2" id="KW-0732">Signal</keyword>
<gene>
    <name evidence="3" type="ORF">GWI33_004625</name>
</gene>
<reference evidence="3" key="1">
    <citation type="submission" date="2020-08" db="EMBL/GenBank/DDBJ databases">
        <title>Genome sequencing and assembly of the red palm weevil Rhynchophorus ferrugineus.</title>
        <authorList>
            <person name="Dias G.B."/>
            <person name="Bergman C.M."/>
            <person name="Manee M."/>
        </authorList>
    </citation>
    <scope>NUCLEOTIDE SEQUENCE</scope>
    <source>
        <strain evidence="3">AA-2017</strain>
        <tissue evidence="3">Whole larva</tissue>
    </source>
</reference>
<comment type="caution">
    <text evidence="3">The sequence shown here is derived from an EMBL/GenBank/DDBJ whole genome shotgun (WGS) entry which is preliminary data.</text>
</comment>
<dbReference type="AlphaFoldDB" id="A0A834IYP0"/>
<protein>
    <submittedName>
        <fullName evidence="3">Uncharacterized protein</fullName>
    </submittedName>
</protein>
<sequence>MDFLGATADIFFLAALAAPRTRAQPLPPPPAYPPKAVRGKGGEYDKFAKNPGNCYSRAGRDENEMGE</sequence>
<evidence type="ECO:0000256" key="2">
    <source>
        <dbReference type="SAM" id="SignalP"/>
    </source>
</evidence>